<sequence length="880" mass="97031">MMTDSSSHSPSRSLSHSSSLSRLRLCLHLFASHYRHAPLQASAILLGIMLAVTLLIGVYATNENAKQSYGNVSELLSQQARLSISHRTQDTIDESVYFALANAGFNTIASIEGIATDEQGRLWRINSSDIIAAISTSKQQNANDSSSSANMTSTNIPLAELLSGQPKILMSTSQRDRISNITNQSNRIILNGMPLNIITIDDSWGLGSALLADISLAQPLLNMQGKLSYIAVFNSSAENSNIADPNAADTTASEADTQLIARLTNTLTQAGIDTSKLNFTTQTSEGESLTALTASFHLNLDAMSMLAFVVGLFIAYNGVRYSLMKRQKLLVQIMQQGLDRRTVMLALSIEILCLVFVGCVLGFIVGLQLSQWLQPMVAITLEQLYGAKLLPGIWQWQWFAQALILTLSAAFAACIPMLISLIKTPLAQGAQKQPQNQRFNMIHWRQFIIAALLLLICTVGFAFTEQYRHSLVLLGIISVAIPLLLPQCLHWAVNLLSPFMPKGLWQYVIAETKEIIAPLALAMMAMLLALCANIAMNTLVGSFEITLKKWLDARLHADLYIRPNPNQIDALILLLNNDPKVEAIYDQWTIDSNLNRIETPQTQVPINLVSRDHLSLTETTVFKITADDFWPTFTAGESLMISEPLSIKYQLDIGDKVQLSQLNQHVLTVGGIYYDYGNPQGEAIITQSLWQQSQLPAKPISLAVSYQGDLTPLQNSISQKINLSSAYMYSQQRIKTEAITIFNKTFSITVVLNSLTLLVAAIGLFSACMMLTQARQAPLARLYALGVSRNQLRIMVLVQMLFIVLLTCLVALPTGALLGYLLIHKVTLQAFGWSIAMVWDWAAYFQVVVIAVVSCLFAVCLPLYWQTRKPLISSLQQEAL</sequence>
<keyword evidence="3" id="KW-1003">Cell membrane</keyword>
<evidence type="ECO:0000259" key="8">
    <source>
        <dbReference type="Pfam" id="PF02687"/>
    </source>
</evidence>
<feature type="domain" description="ABC3 transporter permease C-terminal" evidence="8">
    <location>
        <begin position="303"/>
        <end position="425"/>
    </location>
</feature>
<feature type="transmembrane region" description="Helical" evidence="7">
    <location>
        <begin position="398"/>
        <end position="422"/>
    </location>
</feature>
<accession>A0A3G8LRI7</accession>
<comment type="similarity">
    <text evidence="2">Belongs to the ABC-4 integral membrane protein family. LolC/E subfamily.</text>
</comment>
<dbReference type="GO" id="GO:0098797">
    <property type="term" value="C:plasma membrane protein complex"/>
    <property type="evidence" value="ECO:0007669"/>
    <property type="project" value="TreeGrafter"/>
</dbReference>
<feature type="transmembrane region" description="Helical" evidence="7">
    <location>
        <begin position="443"/>
        <end position="464"/>
    </location>
</feature>
<feature type="transmembrane region" description="Helical" evidence="7">
    <location>
        <begin position="343"/>
        <end position="367"/>
    </location>
</feature>
<evidence type="ECO:0000256" key="7">
    <source>
        <dbReference type="SAM" id="Phobius"/>
    </source>
</evidence>
<feature type="domain" description="ABC3 transporter permease C-terminal" evidence="8">
    <location>
        <begin position="753"/>
        <end position="867"/>
    </location>
</feature>
<dbReference type="PANTHER" id="PTHR30489">
    <property type="entry name" value="LIPOPROTEIN-RELEASING SYSTEM TRANSMEMBRANE PROTEIN LOLE"/>
    <property type="match status" value="1"/>
</dbReference>
<evidence type="ECO:0000256" key="5">
    <source>
        <dbReference type="ARBA" id="ARBA00022989"/>
    </source>
</evidence>
<keyword evidence="4 7" id="KW-0812">Transmembrane</keyword>
<dbReference type="EMBL" id="CP034015">
    <property type="protein sequence ID" value="AZG72054.1"/>
    <property type="molecule type" value="Genomic_DNA"/>
</dbReference>
<dbReference type="RefSeq" id="WP_124729664.1">
    <property type="nucleotide sequence ID" value="NZ_CBCSKC010000026.1"/>
</dbReference>
<dbReference type="PANTHER" id="PTHR30489:SF0">
    <property type="entry name" value="LIPOPROTEIN-RELEASING SYSTEM TRANSMEMBRANE PROTEIN LOLE"/>
    <property type="match status" value="1"/>
</dbReference>
<evidence type="ECO:0000256" key="3">
    <source>
        <dbReference type="ARBA" id="ARBA00022475"/>
    </source>
</evidence>
<gene>
    <name evidence="9" type="ORF">EGC82_04310</name>
</gene>
<dbReference type="KEGG" id="slj:EGC82_04310"/>
<dbReference type="AlphaFoldDB" id="A0A3G8LRI7"/>
<feature type="transmembrane region" description="Helical" evidence="7">
    <location>
        <begin position="41"/>
        <end position="60"/>
    </location>
</feature>
<proteinExistence type="inferred from homology"/>
<keyword evidence="5 7" id="KW-1133">Transmembrane helix</keyword>
<evidence type="ECO:0000256" key="6">
    <source>
        <dbReference type="ARBA" id="ARBA00023136"/>
    </source>
</evidence>
<feature type="transmembrane region" description="Helical" evidence="7">
    <location>
        <begin position="302"/>
        <end position="323"/>
    </location>
</feature>
<evidence type="ECO:0000313" key="9">
    <source>
        <dbReference type="EMBL" id="AZG72054.1"/>
    </source>
</evidence>
<name>A0A3G8LRI7_9GAMM</name>
<evidence type="ECO:0000256" key="2">
    <source>
        <dbReference type="ARBA" id="ARBA00005236"/>
    </source>
</evidence>
<feature type="transmembrane region" description="Helical" evidence="7">
    <location>
        <begin position="750"/>
        <end position="771"/>
    </location>
</feature>
<feature type="transmembrane region" description="Helical" evidence="7">
    <location>
        <begin position="470"/>
        <end position="494"/>
    </location>
</feature>
<feature type="transmembrane region" description="Helical" evidence="7">
    <location>
        <begin position="843"/>
        <end position="865"/>
    </location>
</feature>
<dbReference type="OrthoDB" id="343744at2"/>
<keyword evidence="10" id="KW-1185">Reference proteome</keyword>
<keyword evidence="6 7" id="KW-0472">Membrane</keyword>
<dbReference type="GO" id="GO:0044874">
    <property type="term" value="P:lipoprotein localization to outer membrane"/>
    <property type="evidence" value="ECO:0007669"/>
    <property type="project" value="TreeGrafter"/>
</dbReference>
<dbReference type="InterPro" id="IPR051447">
    <property type="entry name" value="Lipoprotein-release_system"/>
</dbReference>
<evidence type="ECO:0000313" key="10">
    <source>
        <dbReference type="Proteomes" id="UP000278035"/>
    </source>
</evidence>
<dbReference type="Proteomes" id="UP000278035">
    <property type="component" value="Chromosome"/>
</dbReference>
<organism evidence="9 10">
    <name type="scientific">Shewanella livingstonensis</name>
    <dbReference type="NCBI Taxonomy" id="150120"/>
    <lineage>
        <taxon>Bacteria</taxon>
        <taxon>Pseudomonadati</taxon>
        <taxon>Pseudomonadota</taxon>
        <taxon>Gammaproteobacteria</taxon>
        <taxon>Alteromonadales</taxon>
        <taxon>Shewanellaceae</taxon>
        <taxon>Shewanella</taxon>
    </lineage>
</organism>
<dbReference type="Pfam" id="PF02687">
    <property type="entry name" value="FtsX"/>
    <property type="match status" value="2"/>
</dbReference>
<feature type="transmembrane region" description="Helical" evidence="7">
    <location>
        <begin position="515"/>
        <end position="536"/>
    </location>
</feature>
<dbReference type="InterPro" id="IPR003838">
    <property type="entry name" value="ABC3_permease_C"/>
</dbReference>
<comment type="subcellular location">
    <subcellularLocation>
        <location evidence="1">Cell membrane</location>
        <topology evidence="1">Multi-pass membrane protein</topology>
    </subcellularLocation>
</comment>
<evidence type="ECO:0000256" key="1">
    <source>
        <dbReference type="ARBA" id="ARBA00004651"/>
    </source>
</evidence>
<protein>
    <submittedName>
        <fullName evidence="9">ABC transporter permease</fullName>
    </submittedName>
</protein>
<evidence type="ECO:0000256" key="4">
    <source>
        <dbReference type="ARBA" id="ARBA00022692"/>
    </source>
</evidence>
<reference evidence="10" key="1">
    <citation type="submission" date="2018-11" db="EMBL/GenBank/DDBJ databases">
        <title>Shewanella sp. M2.</title>
        <authorList>
            <person name="Hwang Y.J."/>
            <person name="Hwang C.Y."/>
        </authorList>
    </citation>
    <scope>NUCLEOTIDE SEQUENCE [LARGE SCALE GENOMIC DNA]</scope>
    <source>
        <strain evidence="10">LMG 19866</strain>
    </source>
</reference>
<feature type="transmembrane region" description="Helical" evidence="7">
    <location>
        <begin position="792"/>
        <end position="823"/>
    </location>
</feature>